<accession>A0A4Y7TR75</accession>
<keyword evidence="9" id="KW-1185">Reference proteome</keyword>
<dbReference type="GO" id="GO:0043565">
    <property type="term" value="F:sequence-specific DNA binding"/>
    <property type="evidence" value="ECO:0007669"/>
    <property type="project" value="InterPro"/>
</dbReference>
<evidence type="ECO:0000259" key="6">
    <source>
        <dbReference type="PROSITE" id="PS50112"/>
    </source>
</evidence>
<evidence type="ECO:0000256" key="3">
    <source>
        <dbReference type="ARBA" id="ARBA00022833"/>
    </source>
</evidence>
<keyword evidence="2 4" id="KW-0863">Zinc-finger</keyword>
<evidence type="ECO:0000256" key="4">
    <source>
        <dbReference type="PROSITE-ProRule" id="PRU00094"/>
    </source>
</evidence>
<dbReference type="Gene3D" id="3.30.450.20">
    <property type="entry name" value="PAS domain"/>
    <property type="match status" value="1"/>
</dbReference>
<dbReference type="InterPro" id="IPR000014">
    <property type="entry name" value="PAS"/>
</dbReference>
<dbReference type="SMART" id="SM00401">
    <property type="entry name" value="ZnF_GATA"/>
    <property type="match status" value="1"/>
</dbReference>
<dbReference type="GO" id="GO:0008270">
    <property type="term" value="F:zinc ion binding"/>
    <property type="evidence" value="ECO:0007669"/>
    <property type="project" value="UniProtKB-KW"/>
</dbReference>
<evidence type="ECO:0000259" key="7">
    <source>
        <dbReference type="PROSITE" id="PS50114"/>
    </source>
</evidence>
<evidence type="ECO:0000256" key="2">
    <source>
        <dbReference type="ARBA" id="ARBA00022771"/>
    </source>
</evidence>
<dbReference type="GO" id="GO:0006355">
    <property type="term" value="P:regulation of DNA-templated transcription"/>
    <property type="evidence" value="ECO:0007669"/>
    <property type="project" value="InterPro"/>
</dbReference>
<dbReference type="SUPFAM" id="SSF57716">
    <property type="entry name" value="Glucocorticoid receptor-like (DNA-binding domain)"/>
    <property type="match status" value="1"/>
</dbReference>
<dbReference type="STRING" id="71717.A0A4Y7TR75"/>
<dbReference type="InterPro" id="IPR013655">
    <property type="entry name" value="PAS_fold_3"/>
</dbReference>
<sequence>MSPSSHPPSSSSAAAPQIKRSSRFDFTKKRRWGDLVTADMMEDVGFIVNVALTVLWCGPAVYDVLGWRETDLLDSEVTEYMNEDDQARFRDEFERAVASNEWFDVQVRMKVDTSKVTWTDLEEVEVALQGYPEQFELEDGTRIPAVFLYGKHRNPTSQYSTVVDLEMERLVLEARLAELREDATPELLAELAAGEGSNSFYTSSNLAARQAETEEAEAKAENSPPAEEANPEASKGSPQTEEEPEDAENTRKKKRPKKQHPNEHHVCVGCGRTDSPEWRKGPQGPKTLCNACGLRWAKQTRIDRQKDDPETQRGKDSTGEDSSAGSTPQSNDSHSL</sequence>
<feature type="compositionally biased region" description="Low complexity" evidence="5">
    <location>
        <begin position="221"/>
        <end position="235"/>
    </location>
</feature>
<reference evidence="8 9" key="1">
    <citation type="journal article" date="2019" name="Nat. Ecol. Evol.">
        <title>Megaphylogeny resolves global patterns of mushroom evolution.</title>
        <authorList>
            <person name="Varga T."/>
            <person name="Krizsan K."/>
            <person name="Foldi C."/>
            <person name="Dima B."/>
            <person name="Sanchez-Garcia M."/>
            <person name="Sanchez-Ramirez S."/>
            <person name="Szollosi G.J."/>
            <person name="Szarkandi J.G."/>
            <person name="Papp V."/>
            <person name="Albert L."/>
            <person name="Andreopoulos W."/>
            <person name="Angelini C."/>
            <person name="Antonin V."/>
            <person name="Barry K.W."/>
            <person name="Bougher N.L."/>
            <person name="Buchanan P."/>
            <person name="Buyck B."/>
            <person name="Bense V."/>
            <person name="Catcheside P."/>
            <person name="Chovatia M."/>
            <person name="Cooper J."/>
            <person name="Damon W."/>
            <person name="Desjardin D."/>
            <person name="Finy P."/>
            <person name="Geml J."/>
            <person name="Haridas S."/>
            <person name="Hughes K."/>
            <person name="Justo A."/>
            <person name="Karasinski D."/>
            <person name="Kautmanova I."/>
            <person name="Kiss B."/>
            <person name="Kocsube S."/>
            <person name="Kotiranta H."/>
            <person name="LaButti K.M."/>
            <person name="Lechner B.E."/>
            <person name="Liimatainen K."/>
            <person name="Lipzen A."/>
            <person name="Lukacs Z."/>
            <person name="Mihaltcheva S."/>
            <person name="Morgado L.N."/>
            <person name="Niskanen T."/>
            <person name="Noordeloos M.E."/>
            <person name="Ohm R.A."/>
            <person name="Ortiz-Santana B."/>
            <person name="Ovrebo C."/>
            <person name="Racz N."/>
            <person name="Riley R."/>
            <person name="Savchenko A."/>
            <person name="Shiryaev A."/>
            <person name="Soop K."/>
            <person name="Spirin V."/>
            <person name="Szebenyi C."/>
            <person name="Tomsovsky M."/>
            <person name="Tulloss R.E."/>
            <person name="Uehling J."/>
            <person name="Grigoriev I.V."/>
            <person name="Vagvolgyi C."/>
            <person name="Papp T."/>
            <person name="Martin F.M."/>
            <person name="Miettinen O."/>
            <person name="Hibbett D.S."/>
            <person name="Nagy L.G."/>
        </authorList>
    </citation>
    <scope>NUCLEOTIDE SEQUENCE [LARGE SCALE GENOMIC DNA]</scope>
    <source>
        <strain evidence="8 9">FP101781</strain>
    </source>
</reference>
<dbReference type="PANTHER" id="PTHR47255">
    <property type="entry name" value="GATA TRANSCRIPTION FACTOR 22-RELATED"/>
    <property type="match status" value="1"/>
</dbReference>
<dbReference type="Proteomes" id="UP000298030">
    <property type="component" value="Unassembled WGS sequence"/>
</dbReference>
<feature type="compositionally biased region" description="Polar residues" evidence="5">
    <location>
        <begin position="320"/>
        <end position="336"/>
    </location>
</feature>
<dbReference type="Pfam" id="PF08447">
    <property type="entry name" value="PAS_3"/>
    <property type="match status" value="1"/>
</dbReference>
<evidence type="ECO:0000256" key="1">
    <source>
        <dbReference type="ARBA" id="ARBA00022723"/>
    </source>
</evidence>
<dbReference type="InterPro" id="IPR013088">
    <property type="entry name" value="Znf_NHR/GATA"/>
</dbReference>
<feature type="compositionally biased region" description="Basic and acidic residues" evidence="5">
    <location>
        <begin position="300"/>
        <end position="318"/>
    </location>
</feature>
<feature type="domain" description="GATA-type" evidence="7">
    <location>
        <begin position="261"/>
        <end position="294"/>
    </location>
</feature>
<dbReference type="AlphaFoldDB" id="A0A4Y7TR75"/>
<dbReference type="InterPro" id="IPR035965">
    <property type="entry name" value="PAS-like_dom_sf"/>
</dbReference>
<evidence type="ECO:0000313" key="8">
    <source>
        <dbReference type="EMBL" id="TEB36434.1"/>
    </source>
</evidence>
<feature type="region of interest" description="Disordered" evidence="5">
    <location>
        <begin position="206"/>
        <end position="336"/>
    </location>
</feature>
<name>A0A4Y7TR75_COPMI</name>
<protein>
    <recommendedName>
        <fullName evidence="10">GATA-type domain-containing protein</fullName>
    </recommendedName>
</protein>
<evidence type="ECO:0000256" key="5">
    <source>
        <dbReference type="SAM" id="MobiDB-lite"/>
    </source>
</evidence>
<proteinExistence type="predicted"/>
<dbReference type="PROSITE" id="PS50112">
    <property type="entry name" value="PAS"/>
    <property type="match status" value="1"/>
</dbReference>
<gene>
    <name evidence="8" type="ORF">FA13DRAFT_1728023</name>
</gene>
<comment type="caution">
    <text evidence="8">The sequence shown here is derived from an EMBL/GenBank/DDBJ whole genome shotgun (WGS) entry which is preliminary data.</text>
</comment>
<evidence type="ECO:0000313" key="9">
    <source>
        <dbReference type="Proteomes" id="UP000298030"/>
    </source>
</evidence>
<evidence type="ECO:0008006" key="10">
    <source>
        <dbReference type="Google" id="ProtNLM"/>
    </source>
</evidence>
<organism evidence="8 9">
    <name type="scientific">Coprinellus micaceus</name>
    <name type="common">Glistening ink-cap mushroom</name>
    <name type="synonym">Coprinus micaceus</name>
    <dbReference type="NCBI Taxonomy" id="71717"/>
    <lineage>
        <taxon>Eukaryota</taxon>
        <taxon>Fungi</taxon>
        <taxon>Dikarya</taxon>
        <taxon>Basidiomycota</taxon>
        <taxon>Agaricomycotina</taxon>
        <taxon>Agaricomycetes</taxon>
        <taxon>Agaricomycetidae</taxon>
        <taxon>Agaricales</taxon>
        <taxon>Agaricineae</taxon>
        <taxon>Psathyrellaceae</taxon>
        <taxon>Coprinellus</taxon>
    </lineage>
</organism>
<dbReference type="Pfam" id="PF00320">
    <property type="entry name" value="GATA"/>
    <property type="match status" value="1"/>
</dbReference>
<dbReference type="CDD" id="cd00202">
    <property type="entry name" value="ZnF_GATA"/>
    <property type="match status" value="1"/>
</dbReference>
<dbReference type="OrthoDB" id="2162994at2759"/>
<dbReference type="InterPro" id="IPR000679">
    <property type="entry name" value="Znf_GATA"/>
</dbReference>
<keyword evidence="3" id="KW-0862">Zinc</keyword>
<feature type="domain" description="PAS" evidence="6">
    <location>
        <begin position="46"/>
        <end position="100"/>
    </location>
</feature>
<dbReference type="EMBL" id="QPFP01000006">
    <property type="protein sequence ID" value="TEB36434.1"/>
    <property type="molecule type" value="Genomic_DNA"/>
</dbReference>
<keyword evidence="1" id="KW-0479">Metal-binding</keyword>
<dbReference type="CDD" id="cd00130">
    <property type="entry name" value="PAS"/>
    <property type="match status" value="1"/>
</dbReference>
<dbReference type="InterPro" id="IPR052138">
    <property type="entry name" value="GATA_ZnFinger_Domain"/>
</dbReference>
<dbReference type="PANTHER" id="PTHR47255:SF4">
    <property type="entry name" value="GATA ZINC FINGER DOMAIN-CONTAINING PROTEIN 12"/>
    <property type="match status" value="1"/>
</dbReference>
<dbReference type="Gene3D" id="3.30.50.10">
    <property type="entry name" value="Erythroid Transcription Factor GATA-1, subunit A"/>
    <property type="match status" value="1"/>
</dbReference>
<dbReference type="SUPFAM" id="SSF55785">
    <property type="entry name" value="PYP-like sensor domain (PAS domain)"/>
    <property type="match status" value="1"/>
</dbReference>
<dbReference type="PROSITE" id="PS50114">
    <property type="entry name" value="GATA_ZN_FINGER_2"/>
    <property type="match status" value="1"/>
</dbReference>